<dbReference type="FunFam" id="3.40.50.2300:FF:000081">
    <property type="entry name" value="Glutamate receptor"/>
    <property type="match status" value="1"/>
</dbReference>
<dbReference type="SMART" id="SM00079">
    <property type="entry name" value="PBPe"/>
    <property type="match status" value="1"/>
</dbReference>
<dbReference type="InterPro" id="IPR019594">
    <property type="entry name" value="Glu/Gly-bd"/>
</dbReference>
<dbReference type="InterPro" id="IPR028082">
    <property type="entry name" value="Peripla_BP_I"/>
</dbReference>
<evidence type="ECO:0000256" key="13">
    <source>
        <dbReference type="PIRNR" id="PIRNR037090"/>
    </source>
</evidence>
<dbReference type="InterPro" id="IPR001320">
    <property type="entry name" value="Iontro_rcpt_C"/>
</dbReference>
<feature type="compositionally biased region" description="Polar residues" evidence="15">
    <location>
        <begin position="894"/>
        <end position="915"/>
    </location>
</feature>
<sequence length="915" mass="101725">MEEVLLISRFITRSLILLSLWFLCFPPGVVCDTGNVSASSNSSSKPKVINIGALFTLNSVLGEAANRAIQAAVDDVNSDPTILNGVQLKLLISDTNCSGFIGTMEALQLMESDVVVAIGPQSSGIAHVISHVVNELHVPLLSFGATDPTLSSMQYPYFLRTTPSDHFQMYAIADIVDYYGWREVIAIFVDDDYGRSGISVLGDALAKKRAKISYKAAFSPGDTESKINDLLVEVNLMESRVYVVHVNPDTGLNIFSVANALNMMGSGYVWIATDWLPSYLDSKDAVDSNTMNILQGVIALRHYTPDTDLKKSFMSKWNNLKYKGSAGHAGFNSYALYAYDSVWLAAHALDVFLNEGGNLSFSYDPKLHDTNGSMLHLASLRVFNGGEQLLQTLLRMNFTGVSGQIQFDPDKHLVHPAYDVLNIVGTGTRRIGYWSNYSHLSVVPPETLYTKPPNISTGSQHLYSVIWPGDTTSTPRGWVFPNNGQPLRIAVPNRVGYKEFASKDKSPQGVRGYCIDVFEAAISLLPYAVPRTYMLYGDGKRNPSYNELVSRVAQNVYDAAVGDITIVTNRTKIVDFTQPYMESGLVVVALVKEAKSNPWAFLKPFTAEMWFVTALFFLFVGAVVWILEHRINSEFRGPPRRQLITVCWFSFSTMFFSHRENTLTSGIQGIDSLISSTEPIGIQDGSFAFNYLVDELNIAQSRIVKLKNPEAYLRALKLGPKKGGVAAIVDELPYVELFLSNTNCLYRIVGPEFTKSGWGFAFQRDSPLAVDMSTAILQLSENGDLQKIHNKWLTHSECSSQVNQVDENQLSLNSFWGLFLICGIACVLSLTIFCCRVFTQYRRFSPEDEESEIETIEPSRSSRRSIRSTSFKQIIDFVDKKEEEIKEMLKRKNSNSNKQQTSIHSFSDGQASSPS</sequence>
<dbReference type="Pfam" id="PF00060">
    <property type="entry name" value="Lig_chan"/>
    <property type="match status" value="1"/>
</dbReference>
<dbReference type="PANTHER" id="PTHR18966">
    <property type="entry name" value="IONOTROPIC GLUTAMATE RECEPTOR"/>
    <property type="match status" value="1"/>
</dbReference>
<feature type="signal peptide" evidence="17">
    <location>
        <begin position="1"/>
        <end position="31"/>
    </location>
</feature>
<feature type="disulfide bond" evidence="14">
    <location>
        <begin position="744"/>
        <end position="798"/>
    </location>
</feature>
<keyword evidence="20" id="KW-1185">Reference proteome</keyword>
<evidence type="ECO:0000256" key="11">
    <source>
        <dbReference type="ARBA" id="ARBA00023286"/>
    </source>
</evidence>
<dbReference type="SUPFAM" id="SSF53850">
    <property type="entry name" value="Periplasmic binding protein-like II"/>
    <property type="match status" value="1"/>
</dbReference>
<dbReference type="FunFam" id="3.40.190.10:FF:000175">
    <property type="entry name" value="Glutamate receptor"/>
    <property type="match status" value="1"/>
</dbReference>
<comment type="similarity">
    <text evidence="2 13">Belongs to the glutamate-gated ion channel (TC 1.A.10.1) family.</text>
</comment>
<dbReference type="CDD" id="cd19990">
    <property type="entry name" value="PBP1_GABAb_receptor_plant"/>
    <property type="match status" value="1"/>
</dbReference>
<organism evidence="19 20">
    <name type="scientific">Gossypium raimondii</name>
    <name type="common">Peruvian cotton</name>
    <name type="synonym">Gossypium klotzschianum subsp. raimondii</name>
    <dbReference type="NCBI Taxonomy" id="29730"/>
    <lineage>
        <taxon>Eukaryota</taxon>
        <taxon>Viridiplantae</taxon>
        <taxon>Streptophyta</taxon>
        <taxon>Embryophyta</taxon>
        <taxon>Tracheophyta</taxon>
        <taxon>Spermatophyta</taxon>
        <taxon>Magnoliopsida</taxon>
        <taxon>eudicotyledons</taxon>
        <taxon>Gunneridae</taxon>
        <taxon>Pentapetalae</taxon>
        <taxon>rosids</taxon>
        <taxon>malvids</taxon>
        <taxon>Malvales</taxon>
        <taxon>Malvaceae</taxon>
        <taxon>Malvoideae</taxon>
        <taxon>Gossypium</taxon>
    </lineage>
</organism>
<keyword evidence="5 17" id="KW-0732">Signal</keyword>
<keyword evidence="4 16" id="KW-0812">Transmembrane</keyword>
<evidence type="ECO:0000256" key="5">
    <source>
        <dbReference type="ARBA" id="ARBA00022729"/>
    </source>
</evidence>
<dbReference type="GO" id="GO:0016020">
    <property type="term" value="C:membrane"/>
    <property type="evidence" value="ECO:0007669"/>
    <property type="project" value="UniProtKB-SubCell"/>
</dbReference>
<evidence type="ECO:0000256" key="2">
    <source>
        <dbReference type="ARBA" id="ARBA00008685"/>
    </source>
</evidence>
<proteinExistence type="inferred from homology"/>
<evidence type="ECO:0000259" key="18">
    <source>
        <dbReference type="SMART" id="SM00079"/>
    </source>
</evidence>
<dbReference type="AlphaFoldDB" id="A0A0D2U4U1"/>
<evidence type="ECO:0000256" key="4">
    <source>
        <dbReference type="ARBA" id="ARBA00022692"/>
    </source>
</evidence>
<keyword evidence="7 13" id="KW-0406">Ion transport</keyword>
<comment type="function">
    <text evidence="13">Glutamate-gated receptor that probably acts as non-selective cation channel.</text>
</comment>
<comment type="subcellular location">
    <subcellularLocation>
        <location evidence="1">Membrane</location>
        <topology evidence="1">Multi-pass membrane protein</topology>
    </subcellularLocation>
</comment>
<dbReference type="GO" id="GO:0015276">
    <property type="term" value="F:ligand-gated monoatomic ion channel activity"/>
    <property type="evidence" value="ECO:0007669"/>
    <property type="project" value="InterPro"/>
</dbReference>
<evidence type="ECO:0000256" key="10">
    <source>
        <dbReference type="ARBA" id="ARBA00023180"/>
    </source>
</evidence>
<evidence type="ECO:0000256" key="16">
    <source>
        <dbReference type="SAM" id="Phobius"/>
    </source>
</evidence>
<evidence type="ECO:0000256" key="9">
    <source>
        <dbReference type="ARBA" id="ARBA00023170"/>
    </source>
</evidence>
<dbReference type="PIRSF" id="PIRSF037090">
    <property type="entry name" value="Iontro_Glu-like_rcpt_pln"/>
    <property type="match status" value="1"/>
</dbReference>
<dbReference type="SUPFAM" id="SSF53822">
    <property type="entry name" value="Periplasmic binding protein-like I"/>
    <property type="match status" value="1"/>
</dbReference>
<evidence type="ECO:0000256" key="8">
    <source>
        <dbReference type="ARBA" id="ARBA00023136"/>
    </source>
</evidence>
<keyword evidence="11 13" id="KW-1071">Ligand-gated ion channel</keyword>
<dbReference type="CDD" id="cd13686">
    <property type="entry name" value="GluR_Plant"/>
    <property type="match status" value="1"/>
</dbReference>
<evidence type="ECO:0000256" key="7">
    <source>
        <dbReference type="ARBA" id="ARBA00023065"/>
    </source>
</evidence>
<evidence type="ECO:0000256" key="6">
    <source>
        <dbReference type="ARBA" id="ARBA00022989"/>
    </source>
</evidence>
<feature type="chain" id="PRO_5002252331" description="Glutamate receptor" evidence="17">
    <location>
        <begin position="32"/>
        <end position="915"/>
    </location>
</feature>
<dbReference type="Proteomes" id="UP000032304">
    <property type="component" value="Chromosome 8"/>
</dbReference>
<evidence type="ECO:0000313" key="20">
    <source>
        <dbReference type="Proteomes" id="UP000032304"/>
    </source>
</evidence>
<protein>
    <recommendedName>
        <fullName evidence="13">Glutamate receptor</fullName>
    </recommendedName>
</protein>
<dbReference type="Gene3D" id="3.40.50.2300">
    <property type="match status" value="2"/>
</dbReference>
<dbReference type="Gramene" id="KJB50475">
    <property type="protein sequence ID" value="KJB50475"/>
    <property type="gene ID" value="B456_008G173300"/>
</dbReference>
<evidence type="ECO:0000256" key="12">
    <source>
        <dbReference type="ARBA" id="ARBA00023303"/>
    </source>
</evidence>
<dbReference type="Gene3D" id="3.40.190.10">
    <property type="entry name" value="Periplasmic binding protein-like II"/>
    <property type="match status" value="3"/>
</dbReference>
<dbReference type="PRINTS" id="PR01176">
    <property type="entry name" value="GABABRECEPTR"/>
</dbReference>
<name>A0A0D2U4U1_GOSRA</name>
<dbReference type="Pfam" id="PF10613">
    <property type="entry name" value="Lig_chan-Glu_bd"/>
    <property type="match status" value="1"/>
</dbReference>
<feature type="transmembrane region" description="Helical" evidence="16">
    <location>
        <begin position="609"/>
        <end position="627"/>
    </location>
</feature>
<keyword evidence="14" id="KW-1015">Disulfide bond</keyword>
<feature type="transmembrane region" description="Helical" evidence="16">
    <location>
        <begin position="815"/>
        <end position="838"/>
    </location>
</feature>
<dbReference type="EMBL" id="CM001747">
    <property type="protein sequence ID" value="KJB50475.1"/>
    <property type="molecule type" value="Genomic_DNA"/>
</dbReference>
<keyword evidence="3 13" id="KW-0813">Transport</keyword>
<dbReference type="InterPro" id="IPR001828">
    <property type="entry name" value="ANF_lig-bd_rcpt"/>
</dbReference>
<evidence type="ECO:0000256" key="3">
    <source>
        <dbReference type="ARBA" id="ARBA00022448"/>
    </source>
</evidence>
<evidence type="ECO:0000256" key="1">
    <source>
        <dbReference type="ARBA" id="ARBA00004141"/>
    </source>
</evidence>
<dbReference type="FunFam" id="3.40.190.10:FF:000054">
    <property type="entry name" value="Glutamate receptor"/>
    <property type="match status" value="1"/>
</dbReference>
<keyword evidence="6 16" id="KW-1133">Transmembrane helix</keyword>
<evidence type="ECO:0000256" key="15">
    <source>
        <dbReference type="SAM" id="MobiDB-lite"/>
    </source>
</evidence>
<keyword evidence="10" id="KW-0325">Glycoprotein</keyword>
<feature type="domain" description="Ionotropic glutamate receptor C-terminal" evidence="18">
    <location>
        <begin position="488"/>
        <end position="795"/>
    </location>
</feature>
<dbReference type="InterPro" id="IPR044440">
    <property type="entry name" value="GABAb_receptor_plant_PBP1"/>
</dbReference>
<keyword evidence="8 13" id="KW-0472">Membrane</keyword>
<evidence type="ECO:0000313" key="19">
    <source>
        <dbReference type="EMBL" id="KJB50475.1"/>
    </source>
</evidence>
<evidence type="ECO:0000256" key="14">
    <source>
        <dbReference type="PIRSR" id="PIRSR037090-50"/>
    </source>
</evidence>
<evidence type="ECO:0000256" key="17">
    <source>
        <dbReference type="SAM" id="SignalP"/>
    </source>
</evidence>
<gene>
    <name evidence="19" type="ORF">B456_008G173300</name>
</gene>
<feature type="region of interest" description="Disordered" evidence="15">
    <location>
        <begin position="890"/>
        <end position="915"/>
    </location>
</feature>
<keyword evidence="9 13" id="KW-0675">Receptor</keyword>
<keyword evidence="12 13" id="KW-0407">Ion channel</keyword>
<dbReference type="InterPro" id="IPR015683">
    <property type="entry name" value="Ionotropic_Glu_rcpt"/>
</dbReference>
<reference evidence="19 20" key="1">
    <citation type="journal article" date="2012" name="Nature">
        <title>Repeated polyploidization of Gossypium genomes and the evolution of spinnable cotton fibres.</title>
        <authorList>
            <person name="Paterson A.H."/>
            <person name="Wendel J.F."/>
            <person name="Gundlach H."/>
            <person name="Guo H."/>
            <person name="Jenkins J."/>
            <person name="Jin D."/>
            <person name="Llewellyn D."/>
            <person name="Showmaker K.C."/>
            <person name="Shu S."/>
            <person name="Udall J."/>
            <person name="Yoo M.J."/>
            <person name="Byers R."/>
            <person name="Chen W."/>
            <person name="Doron-Faigenboim A."/>
            <person name="Duke M.V."/>
            <person name="Gong L."/>
            <person name="Grimwood J."/>
            <person name="Grover C."/>
            <person name="Grupp K."/>
            <person name="Hu G."/>
            <person name="Lee T.H."/>
            <person name="Li J."/>
            <person name="Lin L."/>
            <person name="Liu T."/>
            <person name="Marler B.S."/>
            <person name="Page J.T."/>
            <person name="Roberts A.W."/>
            <person name="Romanel E."/>
            <person name="Sanders W.S."/>
            <person name="Szadkowski E."/>
            <person name="Tan X."/>
            <person name="Tang H."/>
            <person name="Xu C."/>
            <person name="Wang J."/>
            <person name="Wang Z."/>
            <person name="Zhang D."/>
            <person name="Zhang L."/>
            <person name="Ashrafi H."/>
            <person name="Bedon F."/>
            <person name="Bowers J.E."/>
            <person name="Brubaker C.L."/>
            <person name="Chee P.W."/>
            <person name="Das S."/>
            <person name="Gingle A.R."/>
            <person name="Haigler C.H."/>
            <person name="Harker D."/>
            <person name="Hoffmann L.V."/>
            <person name="Hovav R."/>
            <person name="Jones D.C."/>
            <person name="Lemke C."/>
            <person name="Mansoor S."/>
            <person name="ur Rahman M."/>
            <person name="Rainville L.N."/>
            <person name="Rambani A."/>
            <person name="Reddy U.K."/>
            <person name="Rong J.K."/>
            <person name="Saranga Y."/>
            <person name="Scheffler B.E."/>
            <person name="Scheffler J.A."/>
            <person name="Stelly D.M."/>
            <person name="Triplett B.A."/>
            <person name="Van Deynze A."/>
            <person name="Vaslin M.F."/>
            <person name="Waghmare V.N."/>
            <person name="Walford S.A."/>
            <person name="Wright R.J."/>
            <person name="Zaki E.A."/>
            <person name="Zhang T."/>
            <person name="Dennis E.S."/>
            <person name="Mayer K.F."/>
            <person name="Peterson D.G."/>
            <person name="Rokhsar D.S."/>
            <person name="Wang X."/>
            <person name="Schmutz J."/>
        </authorList>
    </citation>
    <scope>NUCLEOTIDE SEQUENCE [LARGE SCALE GENOMIC DNA]</scope>
</reference>
<dbReference type="Pfam" id="PF01094">
    <property type="entry name" value="ANF_receptor"/>
    <property type="match status" value="1"/>
</dbReference>
<accession>A0A0D2U4U1</accession>
<dbReference type="InterPro" id="IPR017103">
    <property type="entry name" value="Iontropic_Glu_rcpt_pln"/>
</dbReference>